<dbReference type="AlphaFoldDB" id="A0A1M5PUP2"/>
<dbReference type="STRING" id="370979.SAMN05443663_105126"/>
<evidence type="ECO:0008006" key="3">
    <source>
        <dbReference type="Google" id="ProtNLM"/>
    </source>
</evidence>
<name>A0A1M5PUP2_9FLAO</name>
<dbReference type="Proteomes" id="UP000184071">
    <property type="component" value="Unassembled WGS sequence"/>
</dbReference>
<organism evidence="1 2">
    <name type="scientific">Flavobacterium defluvii</name>
    <dbReference type="NCBI Taxonomy" id="370979"/>
    <lineage>
        <taxon>Bacteria</taxon>
        <taxon>Pseudomonadati</taxon>
        <taxon>Bacteroidota</taxon>
        <taxon>Flavobacteriia</taxon>
        <taxon>Flavobacteriales</taxon>
        <taxon>Flavobacteriaceae</taxon>
        <taxon>Flavobacterium</taxon>
    </lineage>
</organism>
<dbReference type="InterPro" id="IPR036188">
    <property type="entry name" value="FAD/NAD-bd_sf"/>
</dbReference>
<dbReference type="OrthoDB" id="9792592at2"/>
<dbReference type="SUPFAM" id="SSF51905">
    <property type="entry name" value="FAD/NAD(P)-binding domain"/>
    <property type="match status" value="1"/>
</dbReference>
<reference evidence="2" key="1">
    <citation type="submission" date="2016-11" db="EMBL/GenBank/DDBJ databases">
        <authorList>
            <person name="Varghese N."/>
            <person name="Submissions S."/>
        </authorList>
    </citation>
    <scope>NUCLEOTIDE SEQUENCE [LARGE SCALE GENOMIC DNA]</scope>
    <source>
        <strain evidence="2">DSM 17963</strain>
    </source>
</reference>
<proteinExistence type="predicted"/>
<evidence type="ECO:0000313" key="2">
    <source>
        <dbReference type="Proteomes" id="UP000184071"/>
    </source>
</evidence>
<dbReference type="EMBL" id="FQWC01000005">
    <property type="protein sequence ID" value="SHH05392.1"/>
    <property type="molecule type" value="Genomic_DNA"/>
</dbReference>
<gene>
    <name evidence="1" type="ORF">SAMN05443663_105126</name>
</gene>
<dbReference type="RefSeq" id="WP_073416552.1">
    <property type="nucleotide sequence ID" value="NZ_FQWC01000005.1"/>
</dbReference>
<keyword evidence="2" id="KW-1185">Reference proteome</keyword>
<protein>
    <recommendedName>
        <fullName evidence="3">Pyridine nucleotide-disulphide oxidoreductase</fullName>
    </recommendedName>
</protein>
<accession>A0A1M5PUP2</accession>
<sequence>MIKVIVIGNGMAGYKFCEKFVAKSGQEKYQVTVFGEEARLHKVFKSCFVLLTLNFRLFCIIPYL</sequence>
<evidence type="ECO:0000313" key="1">
    <source>
        <dbReference type="EMBL" id="SHH05392.1"/>
    </source>
</evidence>